<dbReference type="AlphaFoldDB" id="A0A2R5EK74"/>
<evidence type="ECO:0000313" key="2">
    <source>
        <dbReference type="EMBL" id="GBG07022.1"/>
    </source>
</evidence>
<organism evidence="2 3">
    <name type="scientific">Paenibacillus agaridevorans</name>
    <dbReference type="NCBI Taxonomy" id="171404"/>
    <lineage>
        <taxon>Bacteria</taxon>
        <taxon>Bacillati</taxon>
        <taxon>Bacillota</taxon>
        <taxon>Bacilli</taxon>
        <taxon>Bacillales</taxon>
        <taxon>Paenibacillaceae</taxon>
        <taxon>Paenibacillus</taxon>
    </lineage>
</organism>
<dbReference type="Proteomes" id="UP000245202">
    <property type="component" value="Unassembled WGS sequence"/>
</dbReference>
<dbReference type="Gene3D" id="3.40.630.10">
    <property type="entry name" value="Zn peptidases"/>
    <property type="match status" value="1"/>
</dbReference>
<dbReference type="Pfam" id="PF00246">
    <property type="entry name" value="Peptidase_M14"/>
    <property type="match status" value="1"/>
</dbReference>
<dbReference type="GO" id="GO:0006508">
    <property type="term" value="P:proteolysis"/>
    <property type="evidence" value="ECO:0007669"/>
    <property type="project" value="InterPro"/>
</dbReference>
<comment type="caution">
    <text evidence="2">The sequence shown here is derived from an EMBL/GenBank/DDBJ whole genome shotgun (WGS) entry which is preliminary data.</text>
</comment>
<gene>
    <name evidence="2" type="ORF">PAT3040_01570</name>
</gene>
<dbReference type="InterPro" id="IPR000834">
    <property type="entry name" value="Peptidase_M14"/>
</dbReference>
<name>A0A2R5EK74_9BACL</name>
<reference evidence="2 3" key="1">
    <citation type="submission" date="2017-08" db="EMBL/GenBank/DDBJ databases">
        <title>Substantial Increase in Enzyme Production by Combined Drug-Resistance Mutations in Paenibacillus agaridevorans.</title>
        <authorList>
            <person name="Tanaka Y."/>
            <person name="Funane K."/>
            <person name="Hosaka T."/>
            <person name="Shiwa Y."/>
            <person name="Fujita N."/>
            <person name="Miyazaki T."/>
            <person name="Yoshikawa H."/>
            <person name="Murakami K."/>
            <person name="Kasahara K."/>
            <person name="Inaoka T."/>
            <person name="Hiraga Y."/>
            <person name="Ochi K."/>
        </authorList>
    </citation>
    <scope>NUCLEOTIDE SEQUENCE [LARGE SCALE GENOMIC DNA]</scope>
    <source>
        <strain evidence="2 3">T-3040</strain>
    </source>
</reference>
<evidence type="ECO:0000259" key="1">
    <source>
        <dbReference type="Pfam" id="PF00246"/>
    </source>
</evidence>
<accession>A0A2R5EK74</accession>
<dbReference type="EMBL" id="BDQX01000073">
    <property type="protein sequence ID" value="GBG07022.1"/>
    <property type="molecule type" value="Genomic_DNA"/>
</dbReference>
<evidence type="ECO:0000313" key="3">
    <source>
        <dbReference type="Proteomes" id="UP000245202"/>
    </source>
</evidence>
<protein>
    <recommendedName>
        <fullName evidence="1">Peptidase M14 domain-containing protein</fullName>
    </recommendedName>
</protein>
<dbReference type="GO" id="GO:0008270">
    <property type="term" value="F:zinc ion binding"/>
    <property type="evidence" value="ECO:0007669"/>
    <property type="project" value="InterPro"/>
</dbReference>
<feature type="domain" description="Peptidase M14" evidence="1">
    <location>
        <begin position="32"/>
        <end position="192"/>
    </location>
</feature>
<keyword evidence="3" id="KW-1185">Reference proteome</keyword>
<proteinExistence type="predicted"/>
<sequence>MTLFEYGPKAELRRQANYGSAAGAGDLSCYADKTSSAPVVLLVGGIHGGEMDAIVALLHFIHVLETGVDGRGKRHDYIFEHARRLRLLLIPCMNPDGRARVPFDSFSGKTMETMRYYMQGTWKDGTLCGYPDCKKAHPIREHVDYLGAYFNDDGVNMMHDQFFEPFANETKALLRLAADEAPDMTVLLHSGGNGKNGMLPTHYIPHIVKRKLHRLDVRLDKRSSERGLPYISRLTPAEDGMESPPPSFNLASAVHHVCGGASVVYETSMGLDAGGVILSADEILDAHFVLFEELIRDLLAGDNGIPIAGAAEGQDIT</sequence>
<dbReference type="GO" id="GO:0004181">
    <property type="term" value="F:metallocarboxypeptidase activity"/>
    <property type="evidence" value="ECO:0007669"/>
    <property type="project" value="InterPro"/>
</dbReference>
<dbReference type="SUPFAM" id="SSF53187">
    <property type="entry name" value="Zn-dependent exopeptidases"/>
    <property type="match status" value="1"/>
</dbReference>